<dbReference type="InterPro" id="IPR035992">
    <property type="entry name" value="Ricin_B-like_lectins"/>
</dbReference>
<dbReference type="OrthoDB" id="5383818at2759"/>
<feature type="region of interest" description="Disordered" evidence="1">
    <location>
        <begin position="189"/>
        <end position="264"/>
    </location>
</feature>
<organism evidence="2 3">
    <name type="scientific">Geosmithia morbida</name>
    <dbReference type="NCBI Taxonomy" id="1094350"/>
    <lineage>
        <taxon>Eukaryota</taxon>
        <taxon>Fungi</taxon>
        <taxon>Dikarya</taxon>
        <taxon>Ascomycota</taxon>
        <taxon>Pezizomycotina</taxon>
        <taxon>Sordariomycetes</taxon>
        <taxon>Hypocreomycetidae</taxon>
        <taxon>Hypocreales</taxon>
        <taxon>Bionectriaceae</taxon>
        <taxon>Geosmithia</taxon>
    </lineage>
</organism>
<proteinExistence type="predicted"/>
<keyword evidence="3" id="KW-1185">Reference proteome</keyword>
<feature type="compositionally biased region" description="Low complexity" evidence="1">
    <location>
        <begin position="198"/>
        <end position="264"/>
    </location>
</feature>
<evidence type="ECO:0000313" key="2">
    <source>
        <dbReference type="EMBL" id="KAF4119718.1"/>
    </source>
</evidence>
<dbReference type="SUPFAM" id="SSF50370">
    <property type="entry name" value="Ricin B-like lectins"/>
    <property type="match status" value="2"/>
</dbReference>
<dbReference type="AlphaFoldDB" id="A0A9P5CXW0"/>
<dbReference type="GeneID" id="55970612"/>
<protein>
    <submittedName>
        <fullName evidence="2">Ricin-type beta-trefoil lectin domain</fullName>
    </submittedName>
</protein>
<reference evidence="2" key="1">
    <citation type="submission" date="2020-03" db="EMBL/GenBank/DDBJ databases">
        <title>Site-based positive gene gene selection in Geosmithia morbida across the United States reveals a broad range of putative effectors and factors for local host and environmental adapation.</title>
        <authorList>
            <person name="Onufrak A."/>
            <person name="Murdoch R.W."/>
            <person name="Gazis R."/>
            <person name="Huff M."/>
            <person name="Staton M."/>
            <person name="Klingeman W."/>
            <person name="Hadziabdic D."/>
        </authorList>
    </citation>
    <scope>NUCLEOTIDE SEQUENCE</scope>
    <source>
        <strain evidence="2">1262</strain>
    </source>
</reference>
<accession>A0A9P5CXW0</accession>
<evidence type="ECO:0000313" key="3">
    <source>
        <dbReference type="Proteomes" id="UP000749293"/>
    </source>
</evidence>
<sequence length="446" mass="45452">MHSSLGFSSQYAYDSGALLFDKLDRNAFEEAQQRDDTATRSFSNVPIMNSQGKCLFVDELSGDSRANLTPIQIGDCGSSSSSSKTEGQGWDIITSGEHDDRDDRILIVSTLTQACFNADPRRPEGSQVNLFSCGGRADGGGEVTDSQLMATDGSPARFRLSPDNGDGYCLTAGGEAVDIERCDENADEQWFSLGGDGSSTTTAAAAPAPTATAATPTSGGAAPAMAGVDTATASPTAEPSSAAAAAASSGTPAATATGASSSADADSTAAVSRAGGNLIPTAVAEAQEFDDTATRPVQGVHIRSPDGRCLSVDATAGDFRENIIPVDMATCSADEAGQKFDIVTAGRHDDATLGEALVVSALTNGCISFDARRAEGDTVTVFSCGGRADGGGQTDTAQLYPFKKGDDSVTLEPTSGNGEVCLVSGSTRLESGSCDGSETFDLVQNI</sequence>
<dbReference type="RefSeq" id="XP_035318370.1">
    <property type="nucleotide sequence ID" value="XM_035466359.1"/>
</dbReference>
<name>A0A9P5CXW0_9HYPO</name>
<dbReference type="EMBL" id="JAANYQ010000021">
    <property type="protein sequence ID" value="KAF4119718.1"/>
    <property type="molecule type" value="Genomic_DNA"/>
</dbReference>
<dbReference type="Gene3D" id="2.80.10.50">
    <property type="match status" value="1"/>
</dbReference>
<evidence type="ECO:0000256" key="1">
    <source>
        <dbReference type="SAM" id="MobiDB-lite"/>
    </source>
</evidence>
<dbReference type="Proteomes" id="UP000749293">
    <property type="component" value="Unassembled WGS sequence"/>
</dbReference>
<dbReference type="PROSITE" id="PS50231">
    <property type="entry name" value="RICIN_B_LECTIN"/>
    <property type="match status" value="2"/>
</dbReference>
<comment type="caution">
    <text evidence="2">The sequence shown here is derived from an EMBL/GenBank/DDBJ whole genome shotgun (WGS) entry which is preliminary data.</text>
</comment>
<gene>
    <name evidence="2" type="ORF">GMORB2_4384</name>
</gene>
<dbReference type="CDD" id="cd00161">
    <property type="entry name" value="beta-trefoil_Ricin-like"/>
    <property type="match status" value="1"/>
</dbReference>